<accession>J9G409</accession>
<dbReference type="AlphaFoldDB" id="J9G409"/>
<dbReference type="Pfam" id="PF22042">
    <property type="entry name" value="EF-G_D2"/>
    <property type="match status" value="1"/>
</dbReference>
<dbReference type="EMBL" id="AMCI01002902">
    <property type="protein sequence ID" value="EJX01569.1"/>
    <property type="molecule type" value="Genomic_DNA"/>
</dbReference>
<evidence type="ECO:0000313" key="4">
    <source>
        <dbReference type="EMBL" id="EJX01569.1"/>
    </source>
</evidence>
<gene>
    <name evidence="4" type="ORF">EVA_10324</name>
</gene>
<evidence type="ECO:0000259" key="3">
    <source>
        <dbReference type="Pfam" id="PF22042"/>
    </source>
</evidence>
<organism evidence="4">
    <name type="scientific">gut metagenome</name>
    <dbReference type="NCBI Taxonomy" id="749906"/>
    <lineage>
        <taxon>unclassified sequences</taxon>
        <taxon>metagenomes</taxon>
        <taxon>organismal metagenomes</taxon>
    </lineage>
</organism>
<sequence length="73" mass="8130">MINDRGEKIKKAGPSTPVEVLGLNDVPAAGDILDSTEERIARSVAEKRIAKHKEEEIKMNSKVSLDDLFQRIQ</sequence>
<evidence type="ECO:0000256" key="1">
    <source>
        <dbReference type="ARBA" id="ARBA00022741"/>
    </source>
</evidence>
<evidence type="ECO:0000256" key="2">
    <source>
        <dbReference type="ARBA" id="ARBA00023134"/>
    </source>
</evidence>
<dbReference type="GO" id="GO:0005525">
    <property type="term" value="F:GTP binding"/>
    <property type="evidence" value="ECO:0007669"/>
    <property type="project" value="UniProtKB-KW"/>
</dbReference>
<keyword evidence="1" id="KW-0547">Nucleotide-binding</keyword>
<comment type="caution">
    <text evidence="4">The sequence shown here is derived from an EMBL/GenBank/DDBJ whole genome shotgun (WGS) entry which is preliminary data.</text>
</comment>
<protein>
    <submittedName>
        <fullName evidence="4">Translation initiation factor IF-2</fullName>
    </submittedName>
</protein>
<keyword evidence="4" id="KW-0396">Initiation factor</keyword>
<dbReference type="GO" id="GO:0003743">
    <property type="term" value="F:translation initiation factor activity"/>
    <property type="evidence" value="ECO:0007669"/>
    <property type="project" value="UniProtKB-KW"/>
</dbReference>
<name>J9G409_9ZZZZ</name>
<proteinExistence type="predicted"/>
<keyword evidence="2" id="KW-0342">GTP-binding</keyword>
<dbReference type="InterPro" id="IPR053905">
    <property type="entry name" value="EF-G-like_DII"/>
</dbReference>
<dbReference type="SUPFAM" id="SSF50447">
    <property type="entry name" value="Translation proteins"/>
    <property type="match status" value="1"/>
</dbReference>
<dbReference type="InterPro" id="IPR009000">
    <property type="entry name" value="Transl_B-barrel_sf"/>
</dbReference>
<reference evidence="4" key="1">
    <citation type="journal article" date="2012" name="PLoS ONE">
        <title>Gene sets for utilization of primary and secondary nutrition supplies in the distal gut of endangered iberian lynx.</title>
        <authorList>
            <person name="Alcaide M."/>
            <person name="Messina E."/>
            <person name="Richter M."/>
            <person name="Bargiela R."/>
            <person name="Peplies J."/>
            <person name="Huws S.A."/>
            <person name="Newbold C.J."/>
            <person name="Golyshin P.N."/>
            <person name="Simon M.A."/>
            <person name="Lopez G."/>
            <person name="Yakimov M.M."/>
            <person name="Ferrer M."/>
        </authorList>
    </citation>
    <scope>NUCLEOTIDE SEQUENCE</scope>
</reference>
<dbReference type="Gene3D" id="2.40.30.10">
    <property type="entry name" value="Translation factors"/>
    <property type="match status" value="1"/>
</dbReference>
<keyword evidence="4" id="KW-0648">Protein biosynthesis</keyword>
<feature type="non-terminal residue" evidence="4">
    <location>
        <position position="73"/>
    </location>
</feature>
<feature type="domain" description="Elongation factor G-like" evidence="3">
    <location>
        <begin position="1"/>
        <end position="34"/>
    </location>
</feature>